<gene>
    <name evidence="3" type="ORF">N7450_005438</name>
</gene>
<accession>A0AAD6GT32</accession>
<evidence type="ECO:0000313" key="4">
    <source>
        <dbReference type="Proteomes" id="UP001216150"/>
    </source>
</evidence>
<dbReference type="PANTHER" id="PTHR11695">
    <property type="entry name" value="ALCOHOL DEHYDROGENASE RELATED"/>
    <property type="match status" value="1"/>
</dbReference>
<dbReference type="Gene3D" id="3.90.180.10">
    <property type="entry name" value="Medium-chain alcohol dehydrogenases, catalytic domain"/>
    <property type="match status" value="1"/>
</dbReference>
<dbReference type="SUPFAM" id="SSF51735">
    <property type="entry name" value="NAD(P)-binding Rossmann-fold domains"/>
    <property type="match status" value="1"/>
</dbReference>
<dbReference type="InterPro" id="IPR050700">
    <property type="entry name" value="YIM1/Zinc_Alcohol_DH_Fams"/>
</dbReference>
<keyword evidence="1" id="KW-0560">Oxidoreductase</keyword>
<dbReference type="SMART" id="SM00829">
    <property type="entry name" value="PKS_ER"/>
    <property type="match status" value="1"/>
</dbReference>
<organism evidence="3 4">
    <name type="scientific">Penicillium hetheringtonii</name>
    <dbReference type="NCBI Taxonomy" id="911720"/>
    <lineage>
        <taxon>Eukaryota</taxon>
        <taxon>Fungi</taxon>
        <taxon>Dikarya</taxon>
        <taxon>Ascomycota</taxon>
        <taxon>Pezizomycotina</taxon>
        <taxon>Eurotiomycetes</taxon>
        <taxon>Eurotiomycetidae</taxon>
        <taxon>Eurotiales</taxon>
        <taxon>Aspergillaceae</taxon>
        <taxon>Penicillium</taxon>
    </lineage>
</organism>
<dbReference type="InterPro" id="IPR036291">
    <property type="entry name" value="NAD(P)-bd_dom_sf"/>
</dbReference>
<dbReference type="EMBL" id="JAQJAC010000004">
    <property type="protein sequence ID" value="KAJ5585651.1"/>
    <property type="molecule type" value="Genomic_DNA"/>
</dbReference>
<dbReference type="InterPro" id="IPR020843">
    <property type="entry name" value="ER"/>
</dbReference>
<evidence type="ECO:0000313" key="3">
    <source>
        <dbReference type="EMBL" id="KAJ5585651.1"/>
    </source>
</evidence>
<dbReference type="PROSITE" id="PS01162">
    <property type="entry name" value="QOR_ZETA_CRYSTAL"/>
    <property type="match status" value="1"/>
</dbReference>
<name>A0AAD6GT32_9EURO</name>
<evidence type="ECO:0000259" key="2">
    <source>
        <dbReference type="SMART" id="SM00829"/>
    </source>
</evidence>
<dbReference type="GO" id="GO:0008270">
    <property type="term" value="F:zinc ion binding"/>
    <property type="evidence" value="ECO:0007669"/>
    <property type="project" value="InterPro"/>
</dbReference>
<reference evidence="3 4" key="1">
    <citation type="journal article" date="2023" name="IMA Fungus">
        <title>Comparative genomic study of the Penicillium genus elucidates a diverse pangenome and 15 lateral gene transfer events.</title>
        <authorList>
            <person name="Petersen C."/>
            <person name="Sorensen T."/>
            <person name="Nielsen M.R."/>
            <person name="Sondergaard T.E."/>
            <person name="Sorensen J.L."/>
            <person name="Fitzpatrick D.A."/>
            <person name="Frisvad J.C."/>
            <person name="Nielsen K.L."/>
        </authorList>
    </citation>
    <scope>NUCLEOTIDE SEQUENCE [LARGE SCALE GENOMIC DNA]</scope>
    <source>
        <strain evidence="3 4">IBT 29057</strain>
    </source>
</reference>
<feature type="domain" description="Enoyl reductase (ER)" evidence="2">
    <location>
        <begin position="28"/>
        <end position="337"/>
    </location>
</feature>
<protein>
    <submittedName>
        <fullName evidence="3">Zinc alcohol dehydrogenase</fullName>
    </submittedName>
</protein>
<dbReference type="Pfam" id="PF13602">
    <property type="entry name" value="ADH_zinc_N_2"/>
    <property type="match status" value="1"/>
</dbReference>
<dbReference type="GO" id="GO:0005739">
    <property type="term" value="C:mitochondrion"/>
    <property type="evidence" value="ECO:0007669"/>
    <property type="project" value="TreeGrafter"/>
</dbReference>
<dbReference type="PANTHER" id="PTHR11695:SF294">
    <property type="entry name" value="RETICULON-4-INTERACTING PROTEIN 1, MITOCHONDRIAL"/>
    <property type="match status" value="1"/>
</dbReference>
<comment type="caution">
    <text evidence="3">The sequence shown here is derived from an EMBL/GenBank/DDBJ whole genome shotgun (WGS) entry which is preliminary data.</text>
</comment>
<dbReference type="Proteomes" id="UP001216150">
    <property type="component" value="Unassembled WGS sequence"/>
</dbReference>
<dbReference type="GO" id="GO:0016491">
    <property type="term" value="F:oxidoreductase activity"/>
    <property type="evidence" value="ECO:0007669"/>
    <property type="project" value="UniProtKB-KW"/>
</dbReference>
<dbReference type="InterPro" id="IPR002364">
    <property type="entry name" value="Quin_OxRdtase/zeta-crystal_CS"/>
</dbReference>
<dbReference type="AlphaFoldDB" id="A0AAD6GT32"/>
<dbReference type="Gene3D" id="3.40.50.720">
    <property type="entry name" value="NAD(P)-binding Rossmann-like Domain"/>
    <property type="match status" value="1"/>
</dbReference>
<sequence length="341" mass="37554">MATVMQPNMRAWYHDGRGQPTEVLKFTTDFVTPRFSDLAPDEILVKVSYCALTPGVSMMMPLEPAWLHKMPAIPELEFSGTVIALGTDAEATRPDLAVDTPVIVFVPMQRLITKPKDMSFAESAALGGNGITAIQALELSNLKKGDKILINGGSGGTGSMMIQCAKDIVGDSGYIATTGSMVNSDMLRELGADEVIDYQRHDPLHAYLEEEHSQSPFNAIVDTIGIQSLYACCPRYLSKNGRFINIGAMKVQPTLLSVIGFFWCQLFNAYWPAFLGGTPRWFRMLSGSPDFVTLSKVKEMAERGSLKSVIDSIWEMQDAIMAYQRIESKHSKGKVLIRIAD</sequence>
<keyword evidence="4" id="KW-1185">Reference proteome</keyword>
<dbReference type="SUPFAM" id="SSF50129">
    <property type="entry name" value="GroES-like"/>
    <property type="match status" value="1"/>
</dbReference>
<evidence type="ECO:0000256" key="1">
    <source>
        <dbReference type="ARBA" id="ARBA00023002"/>
    </source>
</evidence>
<dbReference type="CDD" id="cd08267">
    <property type="entry name" value="MDR1"/>
    <property type="match status" value="1"/>
</dbReference>
<proteinExistence type="predicted"/>
<dbReference type="InterPro" id="IPR011032">
    <property type="entry name" value="GroES-like_sf"/>
</dbReference>